<dbReference type="Gene3D" id="1.20.1250.20">
    <property type="entry name" value="MFS general substrate transporter like domains"/>
    <property type="match status" value="2"/>
</dbReference>
<feature type="region of interest" description="Disordered" evidence="3">
    <location>
        <begin position="200"/>
        <end position="230"/>
    </location>
</feature>
<dbReference type="GO" id="GO:0016020">
    <property type="term" value="C:membrane"/>
    <property type="evidence" value="ECO:0007669"/>
    <property type="project" value="UniProtKB-SubCell"/>
</dbReference>
<feature type="transmembrane region" description="Helical" evidence="4">
    <location>
        <begin position="630"/>
        <end position="652"/>
    </location>
</feature>
<feature type="compositionally biased region" description="Polar residues" evidence="3">
    <location>
        <begin position="771"/>
        <end position="792"/>
    </location>
</feature>
<feature type="transmembrane region" description="Helical" evidence="4">
    <location>
        <begin position="380"/>
        <end position="403"/>
    </location>
</feature>
<evidence type="ECO:0000256" key="3">
    <source>
        <dbReference type="SAM" id="MobiDB-lite"/>
    </source>
</evidence>
<feature type="region of interest" description="Disordered" evidence="3">
    <location>
        <begin position="127"/>
        <end position="147"/>
    </location>
</feature>
<dbReference type="GO" id="GO:0022857">
    <property type="term" value="F:transmembrane transporter activity"/>
    <property type="evidence" value="ECO:0007669"/>
    <property type="project" value="InterPro"/>
</dbReference>
<comment type="subcellular location">
    <subcellularLocation>
        <location evidence="1">Membrane</location>
        <topology evidence="1">Multi-pass membrane protein</topology>
    </subcellularLocation>
</comment>
<gene>
    <name evidence="5" type="ORF">M427DRAFT_498782</name>
</gene>
<feature type="transmembrane region" description="Helical" evidence="4">
    <location>
        <begin position="318"/>
        <end position="344"/>
    </location>
</feature>
<dbReference type="PANTHER" id="PTHR11360">
    <property type="entry name" value="MONOCARBOXYLATE TRANSPORTER"/>
    <property type="match status" value="1"/>
</dbReference>
<keyword evidence="6" id="KW-1185">Reference proteome</keyword>
<protein>
    <submittedName>
        <fullName evidence="5">MFS general substrate transporter</fullName>
    </submittedName>
</protein>
<proteinExistence type="inferred from homology"/>
<dbReference type="SUPFAM" id="SSF103473">
    <property type="entry name" value="MFS general substrate transporter"/>
    <property type="match status" value="1"/>
</dbReference>
<dbReference type="EMBL" id="KQ965734">
    <property type="protein sequence ID" value="KXS20733.1"/>
    <property type="molecule type" value="Genomic_DNA"/>
</dbReference>
<reference evidence="5 6" key="1">
    <citation type="journal article" date="2015" name="Genome Biol. Evol.">
        <title>Phylogenomic analyses indicate that early fungi evolved digesting cell walls of algal ancestors of land plants.</title>
        <authorList>
            <person name="Chang Y."/>
            <person name="Wang S."/>
            <person name="Sekimoto S."/>
            <person name="Aerts A.L."/>
            <person name="Choi C."/>
            <person name="Clum A."/>
            <person name="LaButti K.M."/>
            <person name="Lindquist E.A."/>
            <person name="Yee Ngan C."/>
            <person name="Ohm R.A."/>
            <person name="Salamov A.A."/>
            <person name="Grigoriev I.V."/>
            <person name="Spatafora J.W."/>
            <person name="Berbee M.L."/>
        </authorList>
    </citation>
    <scope>NUCLEOTIDE SEQUENCE [LARGE SCALE GENOMIC DNA]</scope>
    <source>
        <strain evidence="5 6">JEL478</strain>
    </source>
</reference>
<evidence type="ECO:0000313" key="5">
    <source>
        <dbReference type="EMBL" id="KXS20733.1"/>
    </source>
</evidence>
<feature type="transmembrane region" description="Helical" evidence="4">
    <location>
        <begin position="415"/>
        <end position="435"/>
    </location>
</feature>
<feature type="region of interest" description="Disordered" evidence="3">
    <location>
        <begin position="771"/>
        <end position="793"/>
    </location>
</feature>
<feature type="transmembrane region" description="Helical" evidence="4">
    <location>
        <begin position="350"/>
        <end position="373"/>
    </location>
</feature>
<sequence length="811" mass="85809">MAFLAAVAASLEAVYQNEYELDLEWDWDWNDPGAGSEFDSALIVGPSPTPAFRSSRMGSLVPGVGAGVAFRRESRAGTLTLPQLVVPDARVGPTPPPVSFLPLPHPSYPRGGRRVSILAPPRRFKDFSQDPDTLAKENLPAGVSSTERTLATPFPSTLQRAPGRRVSIIPPRTEDIIHISDVDSTRSSALLHDHTLDLKPPRSVASGHRMSTLGSRIPSRRPSIAPVGPPTRDWASRYSNAVLPFESRRPSVAPTFRSYMSGPQGTLKSVRSTATHPVPVSNFAIALVVAGSFAAQFCAIGVLNCYPTFQTQYIAEFGAVASPSFFSFVGAASNALVGITAPFVGSLMTAFGPGVVCAAGGLFIATGLALTALAMNLKMLALLALGQGILVGVGAGMVIVPSATVPPQYSSRYRGLISGISSAGGGIGGLVFVPLSSTIVSLFGLNWALIAQGVIVAVVSIGSAVPLKARYVQTVYVSSIGASSYESPTSCVGGFALYIPSFYLYDYCSTYGVEPFIASLTIGLIPGAQAASQVVWGLASHRIGYANCVFGSIALASVSCFGVWLPWQGSRIVAITFSVCWGLATGGKKHVGQMYHVPKLNFQLPTLGMLALLPIALLEMFSWNSWELRVGIVLLGNALGTMTGPPLGSVVFGLSRTIDGGVNWTWMEIFVGGTWALAAVLFGAVVYRIWSHNSSERIEPPKEPNLSVEAQAASDAPRENKSSIANGTREGDAISVYSKPTEENSFIGLIVTFIENEIEAHNESIQGLLSSTRSDQQPVQAQADRLSTTSDKAVTERAVIRSSRGDNTSLR</sequence>
<feature type="transmembrane region" description="Helical" evidence="4">
    <location>
        <begin position="664"/>
        <end position="687"/>
    </location>
</feature>
<feature type="region of interest" description="Disordered" evidence="3">
    <location>
        <begin position="696"/>
        <end position="727"/>
    </location>
</feature>
<evidence type="ECO:0000256" key="4">
    <source>
        <dbReference type="SAM" id="Phobius"/>
    </source>
</evidence>
<feature type="transmembrane region" description="Helical" evidence="4">
    <location>
        <begin position="283"/>
        <end position="306"/>
    </location>
</feature>
<dbReference type="Proteomes" id="UP000070544">
    <property type="component" value="Unassembled WGS sequence"/>
</dbReference>
<dbReference type="AlphaFoldDB" id="A0A139AVX3"/>
<dbReference type="Pfam" id="PF07690">
    <property type="entry name" value="MFS_1"/>
    <property type="match status" value="1"/>
</dbReference>
<feature type="transmembrane region" description="Helical" evidence="4">
    <location>
        <begin position="447"/>
        <end position="467"/>
    </location>
</feature>
<evidence type="ECO:0000313" key="6">
    <source>
        <dbReference type="Proteomes" id="UP000070544"/>
    </source>
</evidence>
<evidence type="ECO:0000256" key="1">
    <source>
        <dbReference type="ARBA" id="ARBA00004141"/>
    </source>
</evidence>
<dbReference type="OrthoDB" id="5667at2759"/>
<feature type="transmembrane region" description="Helical" evidence="4">
    <location>
        <begin position="517"/>
        <end position="538"/>
    </location>
</feature>
<dbReference type="InterPro" id="IPR011701">
    <property type="entry name" value="MFS"/>
</dbReference>
<keyword evidence="4" id="KW-0472">Membrane</keyword>
<name>A0A139AVX3_GONPJ</name>
<feature type="transmembrane region" description="Helical" evidence="4">
    <location>
        <begin position="544"/>
        <end position="565"/>
    </location>
</feature>
<accession>A0A139AVX3</accession>
<dbReference type="InterPro" id="IPR036259">
    <property type="entry name" value="MFS_trans_sf"/>
</dbReference>
<evidence type="ECO:0000256" key="2">
    <source>
        <dbReference type="ARBA" id="ARBA00006727"/>
    </source>
</evidence>
<keyword evidence="4" id="KW-0812">Transmembrane</keyword>
<organism evidence="5 6">
    <name type="scientific">Gonapodya prolifera (strain JEL478)</name>
    <name type="common">Monoblepharis prolifera</name>
    <dbReference type="NCBI Taxonomy" id="1344416"/>
    <lineage>
        <taxon>Eukaryota</taxon>
        <taxon>Fungi</taxon>
        <taxon>Fungi incertae sedis</taxon>
        <taxon>Chytridiomycota</taxon>
        <taxon>Chytridiomycota incertae sedis</taxon>
        <taxon>Monoblepharidomycetes</taxon>
        <taxon>Monoblepharidales</taxon>
        <taxon>Gonapodyaceae</taxon>
        <taxon>Gonapodya</taxon>
    </lineage>
</organism>
<comment type="similarity">
    <text evidence="2">Belongs to the major facilitator superfamily. Monocarboxylate porter (TC 2.A.1.13) family.</text>
</comment>
<dbReference type="PANTHER" id="PTHR11360:SF284">
    <property type="entry name" value="EG:103B4.3 PROTEIN-RELATED"/>
    <property type="match status" value="1"/>
</dbReference>
<keyword evidence="4" id="KW-1133">Transmembrane helix</keyword>
<feature type="transmembrane region" description="Helical" evidence="4">
    <location>
        <begin position="600"/>
        <end position="618"/>
    </location>
</feature>
<dbReference type="InterPro" id="IPR050327">
    <property type="entry name" value="Proton-linked_MCT"/>
</dbReference>